<evidence type="ECO:0000259" key="1">
    <source>
        <dbReference type="SMART" id="SM00986"/>
    </source>
</evidence>
<proteinExistence type="predicted"/>
<dbReference type="EMBL" id="CACRTR010000016">
    <property type="protein sequence ID" value="VYU57203.1"/>
    <property type="molecule type" value="Genomic_DNA"/>
</dbReference>
<dbReference type="SMART" id="SM00987">
    <property type="entry name" value="UreE_C"/>
    <property type="match status" value="1"/>
</dbReference>
<gene>
    <name evidence="2" type="ORF">ELLFYP34_03613</name>
</gene>
<dbReference type="NCBIfam" id="TIGR04274">
    <property type="entry name" value="hypoxanDNAglyco"/>
    <property type="match status" value="1"/>
</dbReference>
<dbReference type="Pfam" id="PF03167">
    <property type="entry name" value="UDG"/>
    <property type="match status" value="1"/>
</dbReference>
<dbReference type="InterPro" id="IPR005122">
    <property type="entry name" value="Uracil-DNA_glycosylase-like"/>
</dbReference>
<dbReference type="Gene3D" id="3.40.470.10">
    <property type="entry name" value="Uracil-DNA glycosylase-like domain"/>
    <property type="match status" value="1"/>
</dbReference>
<dbReference type="AlphaFoldDB" id="A0A6N3G0J3"/>
<dbReference type="InterPro" id="IPR026353">
    <property type="entry name" value="Hypoxan-DNA_Glyclase"/>
</dbReference>
<dbReference type="SUPFAM" id="SSF52141">
    <property type="entry name" value="Uracil-DNA glycosylase-like"/>
    <property type="match status" value="1"/>
</dbReference>
<sequence>MNNLVTHTIEPFCPPDARILILGTIPSPKSREFGFYYGHPQNRFWRVLSDILNQPRPETNEEKKDFLKRNNIALWDVLASCNIDGASDSSIKNPVPNDFTEVLGRGKIKAVFTTGAKATALYKKYCYPTTGVPSILLPSTSPANCRLKYEDLKQAYRVILEPLRGENGWIK</sequence>
<name>A0A6N3G0J3_EUBLI</name>
<dbReference type="SMART" id="SM00986">
    <property type="entry name" value="UDG"/>
    <property type="match status" value="1"/>
</dbReference>
<organism evidence="2">
    <name type="scientific">Eubacterium limosum</name>
    <dbReference type="NCBI Taxonomy" id="1736"/>
    <lineage>
        <taxon>Bacteria</taxon>
        <taxon>Bacillati</taxon>
        <taxon>Bacillota</taxon>
        <taxon>Clostridia</taxon>
        <taxon>Eubacteriales</taxon>
        <taxon>Eubacteriaceae</taxon>
        <taxon>Eubacterium</taxon>
    </lineage>
</organism>
<feature type="domain" description="Uracil-DNA glycosylase-like" evidence="1">
    <location>
        <begin position="10"/>
        <end position="153"/>
    </location>
</feature>
<dbReference type="CDD" id="cd10032">
    <property type="entry name" value="UDG-F6_HDG"/>
    <property type="match status" value="1"/>
</dbReference>
<dbReference type="InterPro" id="IPR036895">
    <property type="entry name" value="Uracil-DNA_glycosylase-like_sf"/>
</dbReference>
<accession>A0A6N3G0J3</accession>
<reference evidence="2" key="1">
    <citation type="submission" date="2019-11" db="EMBL/GenBank/DDBJ databases">
        <authorList>
            <person name="Feng L."/>
        </authorList>
    </citation>
    <scope>NUCLEOTIDE SEQUENCE</scope>
    <source>
        <strain evidence="2">ElimosumLFYP34</strain>
    </source>
</reference>
<protein>
    <submittedName>
        <fullName evidence="2">Uracil DNA glycosylase superfamily protein</fullName>
    </submittedName>
</protein>
<evidence type="ECO:0000313" key="2">
    <source>
        <dbReference type="EMBL" id="VYU57203.1"/>
    </source>
</evidence>